<organism evidence="4 5">
    <name type="scientific">Aphanocapsa feldmannii 277cI</name>
    <dbReference type="NCBI Taxonomy" id="2507554"/>
    <lineage>
        <taxon>Bacteria</taxon>
        <taxon>Bacillati</taxon>
        <taxon>Cyanobacteriota</taxon>
        <taxon>Cyanophyceae</taxon>
        <taxon>Oscillatoriophycideae</taxon>
        <taxon>Chroococcales</taxon>
        <taxon>Microcystaceae</taxon>
        <taxon>Aphanocapsa</taxon>
    </lineage>
</organism>
<dbReference type="GO" id="GO:0009089">
    <property type="term" value="P:lysine biosynthetic process via diaminopimelate"/>
    <property type="evidence" value="ECO:0007669"/>
    <property type="project" value="UniProtKB-UniRule"/>
</dbReference>
<evidence type="ECO:0000313" key="5">
    <source>
        <dbReference type="Proteomes" id="UP000315454"/>
    </source>
</evidence>
<dbReference type="HAMAP" id="MF_00197">
    <property type="entry name" value="DAP_epimerase"/>
    <property type="match status" value="1"/>
</dbReference>
<keyword evidence="2 4" id="KW-0413">Isomerase</keyword>
<evidence type="ECO:0000313" key="4">
    <source>
        <dbReference type="EMBL" id="TGH27866.1"/>
    </source>
</evidence>
<dbReference type="Proteomes" id="UP000315454">
    <property type="component" value="Unassembled WGS sequence"/>
</dbReference>
<protein>
    <recommendedName>
        <fullName evidence="3">Diaminopimelate epimerase</fullName>
        <ecNumber evidence="3">5.1.1.7</ecNumber>
    </recommendedName>
</protein>
<dbReference type="AlphaFoldDB" id="A0A524RWE7"/>
<dbReference type="InterPro" id="IPR001653">
    <property type="entry name" value="DAP_epimerase_DapF"/>
</dbReference>
<dbReference type="Gene3D" id="3.10.310.10">
    <property type="entry name" value="Diaminopimelate Epimerase, Chain A, domain 1"/>
    <property type="match status" value="2"/>
</dbReference>
<feature type="non-terminal residue" evidence="4">
    <location>
        <position position="308"/>
    </location>
</feature>
<dbReference type="NCBIfam" id="TIGR00652">
    <property type="entry name" value="DapF"/>
    <property type="match status" value="1"/>
</dbReference>
<evidence type="ECO:0000256" key="3">
    <source>
        <dbReference type="NCBIfam" id="TIGR00652"/>
    </source>
</evidence>
<dbReference type="EC" id="5.1.1.7" evidence="3"/>
<dbReference type="SUPFAM" id="SSF54506">
    <property type="entry name" value="Diaminopimelate epimerase-like"/>
    <property type="match status" value="2"/>
</dbReference>
<proteinExistence type="inferred from homology"/>
<gene>
    <name evidence="4" type="ORF">ERJ68_00405</name>
</gene>
<accession>A0A524RWE7</accession>
<dbReference type="PANTHER" id="PTHR31689:SF0">
    <property type="entry name" value="DIAMINOPIMELATE EPIMERASE"/>
    <property type="match status" value="1"/>
</dbReference>
<reference evidence="4 5" key="1">
    <citation type="journal article" date="2019" name="mSystems">
        <title>Life at home and on the roam: Genomic adaptions reflect the dual lifestyle of an intracellular, facultative symbiont.</title>
        <authorList>
            <person name="Burgsdorf I."/>
        </authorList>
    </citation>
    <scope>NUCLEOTIDE SEQUENCE [LARGE SCALE GENOMIC DNA]</scope>
    <source>
        <strain evidence="4">277cI</strain>
    </source>
</reference>
<dbReference type="Pfam" id="PF01678">
    <property type="entry name" value="DAP_epimerase"/>
    <property type="match status" value="2"/>
</dbReference>
<dbReference type="GO" id="GO:0005829">
    <property type="term" value="C:cytosol"/>
    <property type="evidence" value="ECO:0007669"/>
    <property type="project" value="TreeGrafter"/>
</dbReference>
<name>A0A524RWE7_9CHRO</name>
<dbReference type="EMBL" id="SRMN01000003">
    <property type="protein sequence ID" value="TGH27866.1"/>
    <property type="molecule type" value="Genomic_DNA"/>
</dbReference>
<comment type="similarity">
    <text evidence="1">Belongs to the diaminopimelate epimerase family.</text>
</comment>
<sequence length="308" mass="32534">MLQFRKYHGLGNDFVLVDARRTGALDLGRDTISRICDRRFGVGADGLIVVLPPQRDGDLRMRIFNADASEPEMCGNGIRCLARFIADLDDAPAGSCWRVETLAGVISPELLEDGQVRVDMGEPCLSPETVPTTLAAGRDRAIDQPLLVDGELLRVSAIGMGNPHAVVPVPDLETFDVEALGAVLERHPAFPARTNAGFVQILAPDRLRLRVWERGAGPTLACGTGACAALVAAHLLGLCRREATVELPGGPLLIAWGDDNRLGMTGPARCVFTAQLDTRQLAAAPAGAAMGSRQPVPATAAVTPAAPD</sequence>
<dbReference type="GO" id="GO:0008837">
    <property type="term" value="F:diaminopimelate epimerase activity"/>
    <property type="evidence" value="ECO:0007669"/>
    <property type="project" value="UniProtKB-UniRule"/>
</dbReference>
<evidence type="ECO:0000256" key="2">
    <source>
        <dbReference type="ARBA" id="ARBA00023235"/>
    </source>
</evidence>
<evidence type="ECO:0000256" key="1">
    <source>
        <dbReference type="ARBA" id="ARBA00010219"/>
    </source>
</evidence>
<dbReference type="PANTHER" id="PTHR31689">
    <property type="entry name" value="DIAMINOPIMELATE EPIMERASE, CHLOROPLASTIC"/>
    <property type="match status" value="1"/>
</dbReference>
<comment type="caution">
    <text evidence="4">The sequence shown here is derived from an EMBL/GenBank/DDBJ whole genome shotgun (WGS) entry which is preliminary data.</text>
</comment>